<dbReference type="InterPro" id="IPR013083">
    <property type="entry name" value="Znf_RING/FYVE/PHD"/>
</dbReference>
<dbReference type="InterPro" id="IPR045063">
    <property type="entry name" value="Dynamin_N"/>
</dbReference>
<dbReference type="InterPro" id="IPR027417">
    <property type="entry name" value="P-loop_NTPase"/>
</dbReference>
<feature type="domain" description="RING-type" evidence="2">
    <location>
        <begin position="732"/>
        <end position="771"/>
    </location>
</feature>
<evidence type="ECO:0000313" key="3">
    <source>
        <dbReference type="EMBL" id="CAE8647615.1"/>
    </source>
</evidence>
<dbReference type="Gene3D" id="3.30.40.10">
    <property type="entry name" value="Zinc/RING finger domain, C3HC4 (zinc finger)"/>
    <property type="match status" value="1"/>
</dbReference>
<dbReference type="InterPro" id="IPR001841">
    <property type="entry name" value="Znf_RING"/>
</dbReference>
<accession>A0A813IBI6</accession>
<name>A0A813IBI6_POLGL</name>
<evidence type="ECO:0000256" key="1">
    <source>
        <dbReference type="PROSITE-ProRule" id="PRU00175"/>
    </source>
</evidence>
<proteinExistence type="predicted"/>
<protein>
    <recommendedName>
        <fullName evidence="2">RING-type domain-containing protein</fullName>
    </recommendedName>
</protein>
<gene>
    <name evidence="3" type="ORF">PGLA2088_LOCUS5834</name>
</gene>
<dbReference type="SUPFAM" id="SSF52540">
    <property type="entry name" value="P-loop containing nucleoside triphosphate hydrolases"/>
    <property type="match status" value="1"/>
</dbReference>
<keyword evidence="1" id="KW-0863">Zinc-finger</keyword>
<dbReference type="PROSITE" id="PS50089">
    <property type="entry name" value="ZF_RING_2"/>
    <property type="match status" value="1"/>
</dbReference>
<evidence type="ECO:0000259" key="2">
    <source>
        <dbReference type="PROSITE" id="PS50089"/>
    </source>
</evidence>
<dbReference type="Pfam" id="PF13920">
    <property type="entry name" value="zf-C3HC4_3"/>
    <property type="match status" value="1"/>
</dbReference>
<dbReference type="Proteomes" id="UP000626109">
    <property type="component" value="Unassembled WGS sequence"/>
</dbReference>
<reference evidence="3" key="1">
    <citation type="submission" date="2021-02" db="EMBL/GenBank/DDBJ databases">
        <authorList>
            <person name="Dougan E. K."/>
            <person name="Rhodes N."/>
            <person name="Thang M."/>
            <person name="Chan C."/>
        </authorList>
    </citation>
    <scope>NUCLEOTIDE SEQUENCE</scope>
</reference>
<dbReference type="EMBL" id="CAJNNW010005674">
    <property type="protein sequence ID" value="CAE8647615.1"/>
    <property type="molecule type" value="Genomic_DNA"/>
</dbReference>
<keyword evidence="1" id="KW-0479">Metal-binding</keyword>
<evidence type="ECO:0000313" key="4">
    <source>
        <dbReference type="Proteomes" id="UP000626109"/>
    </source>
</evidence>
<dbReference type="Gene3D" id="3.40.50.300">
    <property type="entry name" value="P-loop containing nucleotide triphosphate hydrolases"/>
    <property type="match status" value="1"/>
</dbReference>
<keyword evidence="1" id="KW-0862">Zinc</keyword>
<dbReference type="AlphaFoldDB" id="A0A813IBI6"/>
<dbReference type="Pfam" id="PF00350">
    <property type="entry name" value="Dynamin_N"/>
    <property type="match status" value="1"/>
</dbReference>
<dbReference type="GO" id="GO:0008270">
    <property type="term" value="F:zinc ion binding"/>
    <property type="evidence" value="ECO:0007669"/>
    <property type="project" value="UniProtKB-KW"/>
</dbReference>
<organism evidence="3 4">
    <name type="scientific">Polarella glacialis</name>
    <name type="common">Dinoflagellate</name>
    <dbReference type="NCBI Taxonomy" id="89957"/>
    <lineage>
        <taxon>Eukaryota</taxon>
        <taxon>Sar</taxon>
        <taxon>Alveolata</taxon>
        <taxon>Dinophyceae</taxon>
        <taxon>Suessiales</taxon>
        <taxon>Suessiaceae</taxon>
        <taxon>Polarella</taxon>
    </lineage>
</organism>
<comment type="caution">
    <text evidence="3">The sequence shown here is derived from an EMBL/GenBank/DDBJ whole genome shotgun (WGS) entry which is preliminary data.</text>
</comment>
<sequence>MPPQLRIVVTGDTNSGKSTLSNAVIGRDLLPVSFQSETSVITFVVPQQVGGESAIPVLHSYEHRPDGSTRLPELRAVATGDEAIRSHLEQLNRSARTVGSSAVSCVECRVDCPLRDSLNVFVPPAAEWQHVQFLDIGGVDEVLNVAVQSCADLAYALSHRLLICVRYDQTTSRATQNLILDIRSKAPYHFDDLLARRDRCPLIFVITQADQALSDSVVADQPEVLRQSLRALLHRTLPECPELSQNVPIVVVSAKNALHNDLLPKDASESQLPDYEWPIFEELLIECAGLKRDIIQDCKVRRAAYIQMLLEGNLKLTDDQWPYYALSIWRERRDLGVKLAMGSAIAVTSVGTAVALGVYLSSTAAAGAAAAQAASASAEASAAAAAANSWWAWAFGMSGQYGSAAAAAGSAAAAAEAAAASATATATVWGLGSAVAGVSTAGLTLSATASARGTATVPAGVTSVAGMTVVHASSVGARDVRMALRAFKFAGTPSRMKAGKAYNDVLFYPDGTSQCRDAKSLASMQFPFQLCNAQRSAFLSFDGSQLRCTGGIDRPGQLWWAVPCEKEGTFLLQNLEWLCNLRAEPASWLSPDRRMAARCTPEVPGQSWRALPGSEEGTVRLQNVAHAECLFYNGLTLGCYPEAFLDQDWFVVPKVPFYIGGFKRRLLTGSGQFFWPNGAPLFKGEVRKGKLATGFVFDERSVCHGHFTFTEAGAVLDGMQPDDVELSGDGRCITCEESVSMALMGKALKPCGHGVTCESCAQKVGECPYCRTPIEGMLRMT</sequence>